<dbReference type="KEGG" id="temp:RBB75_01405"/>
<sequence length="147" mass="16289">MATQAKVLASRQRRRKGNLYDANCPSRVVLDHITSRWGSLVLLTLLDGTQRFSELVRGIGGVSEKMLAQSLKALEADGLVLRTVYPTIPPKVEYSLTSLGTEVADHIKTLTNWVEDNVSEIKRHRTKHSSLLSAPISVPPSTSPMRR</sequence>
<accession>A0AAU7ZF63</accession>
<evidence type="ECO:0000256" key="3">
    <source>
        <dbReference type="ARBA" id="ARBA00023163"/>
    </source>
</evidence>
<proteinExistence type="predicted"/>
<dbReference type="PANTHER" id="PTHR33204">
    <property type="entry name" value="TRANSCRIPTIONAL REGULATOR, MARR FAMILY"/>
    <property type="match status" value="1"/>
</dbReference>
<gene>
    <name evidence="5" type="ORF">RBB75_01405</name>
</gene>
<dbReference type="PANTHER" id="PTHR33204:SF37">
    <property type="entry name" value="HTH-TYPE TRANSCRIPTIONAL REGULATOR YODB"/>
    <property type="match status" value="1"/>
</dbReference>
<feature type="domain" description="HTH hxlR-type" evidence="4">
    <location>
        <begin position="24"/>
        <end position="122"/>
    </location>
</feature>
<evidence type="ECO:0000256" key="1">
    <source>
        <dbReference type="ARBA" id="ARBA00023015"/>
    </source>
</evidence>
<evidence type="ECO:0000313" key="5">
    <source>
        <dbReference type="EMBL" id="XCB26994.1"/>
    </source>
</evidence>
<reference evidence="5" key="2">
    <citation type="journal article" date="2024" name="Environ. Microbiol.">
        <title>Genome analysis and description of Tunturibacter gen. nov. expands the diversity of Terriglobia in tundra soils.</title>
        <authorList>
            <person name="Messyasz A."/>
            <person name="Mannisto M.K."/>
            <person name="Kerkhof L.J."/>
            <person name="Haggblom M.M."/>
        </authorList>
    </citation>
    <scope>NUCLEOTIDE SEQUENCE</scope>
    <source>
        <strain evidence="5">M8UP23</strain>
    </source>
</reference>
<dbReference type="AlphaFoldDB" id="A0AAU7ZF63"/>
<dbReference type="EMBL" id="CP132932">
    <property type="protein sequence ID" value="XCB26994.1"/>
    <property type="molecule type" value="Genomic_DNA"/>
</dbReference>
<keyword evidence="2" id="KW-0238">DNA-binding</keyword>
<dbReference type="RefSeq" id="WP_353069286.1">
    <property type="nucleotide sequence ID" value="NZ_CP132932.1"/>
</dbReference>
<evidence type="ECO:0000256" key="2">
    <source>
        <dbReference type="ARBA" id="ARBA00023125"/>
    </source>
</evidence>
<evidence type="ECO:0000259" key="4">
    <source>
        <dbReference type="PROSITE" id="PS51118"/>
    </source>
</evidence>
<keyword evidence="1" id="KW-0805">Transcription regulation</keyword>
<dbReference type="Pfam" id="PF01638">
    <property type="entry name" value="HxlR"/>
    <property type="match status" value="1"/>
</dbReference>
<organism evidence="5">
    <name type="scientific">Tunturiibacter empetritectus</name>
    <dbReference type="NCBI Taxonomy" id="3069691"/>
    <lineage>
        <taxon>Bacteria</taxon>
        <taxon>Pseudomonadati</taxon>
        <taxon>Acidobacteriota</taxon>
        <taxon>Terriglobia</taxon>
        <taxon>Terriglobales</taxon>
        <taxon>Acidobacteriaceae</taxon>
        <taxon>Tunturiibacter</taxon>
    </lineage>
</organism>
<dbReference type="InterPro" id="IPR036390">
    <property type="entry name" value="WH_DNA-bd_sf"/>
</dbReference>
<reference evidence="5" key="1">
    <citation type="submission" date="2023-08" db="EMBL/GenBank/DDBJ databases">
        <authorList>
            <person name="Messyasz A."/>
            <person name="Mannisto M.K."/>
            <person name="Kerkhof L.J."/>
            <person name="Haggblom M."/>
        </authorList>
    </citation>
    <scope>NUCLEOTIDE SEQUENCE</scope>
    <source>
        <strain evidence="5">M8UP23</strain>
    </source>
</reference>
<protein>
    <submittedName>
        <fullName evidence="5">Helix-turn-helix domain-containing protein</fullName>
    </submittedName>
</protein>
<keyword evidence="3" id="KW-0804">Transcription</keyword>
<dbReference type="GO" id="GO:0003677">
    <property type="term" value="F:DNA binding"/>
    <property type="evidence" value="ECO:0007669"/>
    <property type="project" value="UniProtKB-KW"/>
</dbReference>
<dbReference type="InterPro" id="IPR002577">
    <property type="entry name" value="HTH_HxlR"/>
</dbReference>
<dbReference type="Gene3D" id="1.10.10.10">
    <property type="entry name" value="Winged helix-like DNA-binding domain superfamily/Winged helix DNA-binding domain"/>
    <property type="match status" value="1"/>
</dbReference>
<name>A0AAU7ZF63_9BACT</name>
<dbReference type="SUPFAM" id="SSF46785">
    <property type="entry name" value="Winged helix' DNA-binding domain"/>
    <property type="match status" value="1"/>
</dbReference>
<dbReference type="InterPro" id="IPR036388">
    <property type="entry name" value="WH-like_DNA-bd_sf"/>
</dbReference>
<dbReference type="PROSITE" id="PS51118">
    <property type="entry name" value="HTH_HXLR"/>
    <property type="match status" value="1"/>
</dbReference>